<comment type="catalytic activity">
    <reaction evidence="5">
        <text>L-lysyl-[protein] + acetyl-CoA = N(6)-acetyl-L-lysyl-[protein] + CoA + H(+)</text>
        <dbReference type="Rhea" id="RHEA:45948"/>
        <dbReference type="Rhea" id="RHEA-COMP:9752"/>
        <dbReference type="Rhea" id="RHEA-COMP:10731"/>
        <dbReference type="ChEBI" id="CHEBI:15378"/>
        <dbReference type="ChEBI" id="CHEBI:29969"/>
        <dbReference type="ChEBI" id="CHEBI:57287"/>
        <dbReference type="ChEBI" id="CHEBI:57288"/>
        <dbReference type="ChEBI" id="CHEBI:61930"/>
        <dbReference type="EC" id="2.3.1.48"/>
    </reaction>
</comment>
<reference evidence="8" key="1">
    <citation type="submission" date="2023-03" db="EMBL/GenBank/DDBJ databases">
        <authorList>
            <person name="Steffen K."/>
            <person name="Cardenas P."/>
        </authorList>
    </citation>
    <scope>NUCLEOTIDE SEQUENCE</scope>
</reference>
<sequence length="343" mass="39314">MMMPSPWETHGVKPDNIFSSLDKWLPKGGGLRGSECKVECLCAGYYRSLDSFSIALASQSAFTPPGQQLHSYSRQDDASYLIFKAGLSDRGMKSYLSRLQPLLLWFIEAASYIDEEDDKWMFYLVYRHVREAGLPRYSLVAFASVYLFYCYPDRQRPRVSQLLVLPHYQRRGHGAELLQEICSDLCSDPSTHDITVEDPSETFVRLRDFVDCRNALRLPTFQPPTIHGPFQGVISAAATDTLKLHKTQARRVYEILRLRATDRSDPAQYRDYRLAVKNRLNAPHQRELQEHGRLSRLLDPAELALTHPLPSSSSQEEHLTKLHGAYYQLETEYRAVIERLAAS</sequence>
<proteinExistence type="inferred from homology"/>
<evidence type="ECO:0000259" key="7">
    <source>
        <dbReference type="Pfam" id="PF21183"/>
    </source>
</evidence>
<dbReference type="InterPro" id="IPR017380">
    <property type="entry name" value="Hist_AcTrfase_B-typ_cat-su"/>
</dbReference>
<name>A0AA35TBT5_GEOBA</name>
<gene>
    <name evidence="8" type="ORF">GBAR_LOCUS24578</name>
</gene>
<dbReference type="Pfam" id="PF21183">
    <property type="entry name" value="HAT1_C"/>
    <property type="match status" value="1"/>
</dbReference>
<evidence type="ECO:0000313" key="8">
    <source>
        <dbReference type="EMBL" id="CAI8044287.1"/>
    </source>
</evidence>
<keyword evidence="9" id="KW-1185">Reference proteome</keyword>
<dbReference type="PANTHER" id="PTHR12046">
    <property type="entry name" value="HISTONE ACETYLTRANSFERASE TYPE B CATALYTIC SUBUNIT"/>
    <property type="match status" value="1"/>
</dbReference>
<comment type="similarity">
    <text evidence="2">Belongs to the HAT1 family.</text>
</comment>
<evidence type="ECO:0000256" key="4">
    <source>
        <dbReference type="ARBA" id="ARBA00023242"/>
    </source>
</evidence>
<dbReference type="GO" id="GO:0004402">
    <property type="term" value="F:histone acetyltransferase activity"/>
    <property type="evidence" value="ECO:0007669"/>
    <property type="project" value="InterPro"/>
</dbReference>
<evidence type="ECO:0000256" key="3">
    <source>
        <dbReference type="ARBA" id="ARBA00021268"/>
    </source>
</evidence>
<dbReference type="GO" id="GO:0031509">
    <property type="term" value="P:subtelomeric heterochromatin formation"/>
    <property type="evidence" value="ECO:0007669"/>
    <property type="project" value="InterPro"/>
</dbReference>
<dbReference type="InterPro" id="IPR013523">
    <property type="entry name" value="Hist_AcTrfase_HAT1_C"/>
</dbReference>
<keyword evidence="4" id="KW-0539">Nucleus</keyword>
<feature type="domain" description="Histone acetyltransferase type B catalytic subunit C-terminal" evidence="7">
    <location>
        <begin position="207"/>
        <end position="258"/>
    </location>
</feature>
<dbReference type="InterPro" id="IPR019467">
    <property type="entry name" value="Hat1_N"/>
</dbReference>
<dbReference type="SUPFAM" id="SSF55729">
    <property type="entry name" value="Acyl-CoA N-acyltransferases (Nat)"/>
    <property type="match status" value="1"/>
</dbReference>
<evidence type="ECO:0000259" key="6">
    <source>
        <dbReference type="Pfam" id="PF10394"/>
    </source>
</evidence>
<dbReference type="Pfam" id="PF10394">
    <property type="entry name" value="Hat1_N"/>
    <property type="match status" value="1"/>
</dbReference>
<dbReference type="Gene3D" id="3.40.630.30">
    <property type="match status" value="1"/>
</dbReference>
<dbReference type="AlphaFoldDB" id="A0AA35TBT5"/>
<comment type="caution">
    <text evidence="8">The sequence shown here is derived from an EMBL/GenBank/DDBJ whole genome shotgun (WGS) entry which is preliminary data.</text>
</comment>
<dbReference type="Proteomes" id="UP001174909">
    <property type="component" value="Unassembled WGS sequence"/>
</dbReference>
<dbReference type="InterPro" id="IPR016181">
    <property type="entry name" value="Acyl_CoA_acyltransferase"/>
</dbReference>
<organism evidence="8 9">
    <name type="scientific">Geodia barretti</name>
    <name type="common">Barrett's horny sponge</name>
    <dbReference type="NCBI Taxonomy" id="519541"/>
    <lineage>
        <taxon>Eukaryota</taxon>
        <taxon>Metazoa</taxon>
        <taxon>Porifera</taxon>
        <taxon>Demospongiae</taxon>
        <taxon>Heteroscleromorpha</taxon>
        <taxon>Tetractinellida</taxon>
        <taxon>Astrophorina</taxon>
        <taxon>Geodiidae</taxon>
        <taxon>Geodia</taxon>
    </lineage>
</organism>
<evidence type="ECO:0000313" key="9">
    <source>
        <dbReference type="Proteomes" id="UP001174909"/>
    </source>
</evidence>
<comment type="subcellular location">
    <subcellularLocation>
        <location evidence="1">Nucleus</location>
    </subcellularLocation>
</comment>
<dbReference type="Gene3D" id="1.10.10.390">
    <property type="match status" value="1"/>
</dbReference>
<dbReference type="GO" id="GO:0042393">
    <property type="term" value="F:histone binding"/>
    <property type="evidence" value="ECO:0007669"/>
    <property type="project" value="InterPro"/>
</dbReference>
<evidence type="ECO:0000256" key="5">
    <source>
        <dbReference type="ARBA" id="ARBA00048017"/>
    </source>
</evidence>
<evidence type="ECO:0000256" key="2">
    <source>
        <dbReference type="ARBA" id="ARBA00010543"/>
    </source>
</evidence>
<dbReference type="GO" id="GO:0000781">
    <property type="term" value="C:chromosome, telomeric region"/>
    <property type="evidence" value="ECO:0007669"/>
    <property type="project" value="GOC"/>
</dbReference>
<feature type="domain" description="Histone acetyl transferase HAT1 N-terminal" evidence="6">
    <location>
        <begin position="38"/>
        <end position="108"/>
    </location>
</feature>
<dbReference type="CDD" id="cd04301">
    <property type="entry name" value="NAT_SF"/>
    <property type="match status" value="1"/>
</dbReference>
<dbReference type="EMBL" id="CASHTH010003384">
    <property type="protein sequence ID" value="CAI8044287.1"/>
    <property type="molecule type" value="Genomic_DNA"/>
</dbReference>
<protein>
    <recommendedName>
        <fullName evidence="3">Histone acetyltransferase type B catalytic subunit</fullName>
    </recommendedName>
</protein>
<accession>A0AA35TBT5</accession>
<dbReference type="GO" id="GO:0005634">
    <property type="term" value="C:nucleus"/>
    <property type="evidence" value="ECO:0007669"/>
    <property type="project" value="UniProtKB-SubCell"/>
</dbReference>
<dbReference type="InterPro" id="IPR048776">
    <property type="entry name" value="HAT1_C"/>
</dbReference>
<evidence type="ECO:0000256" key="1">
    <source>
        <dbReference type="ARBA" id="ARBA00004123"/>
    </source>
</evidence>